<gene>
    <name evidence="2" type="ORF">PUN28_003518</name>
</gene>
<organism evidence="2 3">
    <name type="scientific">Cardiocondyla obscurior</name>
    <dbReference type="NCBI Taxonomy" id="286306"/>
    <lineage>
        <taxon>Eukaryota</taxon>
        <taxon>Metazoa</taxon>
        <taxon>Ecdysozoa</taxon>
        <taxon>Arthropoda</taxon>
        <taxon>Hexapoda</taxon>
        <taxon>Insecta</taxon>
        <taxon>Pterygota</taxon>
        <taxon>Neoptera</taxon>
        <taxon>Endopterygota</taxon>
        <taxon>Hymenoptera</taxon>
        <taxon>Apocrita</taxon>
        <taxon>Aculeata</taxon>
        <taxon>Formicoidea</taxon>
        <taxon>Formicidae</taxon>
        <taxon>Myrmicinae</taxon>
        <taxon>Cardiocondyla</taxon>
    </lineage>
</organism>
<keyword evidence="1" id="KW-0812">Transmembrane</keyword>
<dbReference type="EMBL" id="JADYXP020000003">
    <property type="protein sequence ID" value="KAL0128299.1"/>
    <property type="molecule type" value="Genomic_DNA"/>
</dbReference>
<protein>
    <submittedName>
        <fullName evidence="2">Uncharacterized protein</fullName>
    </submittedName>
</protein>
<evidence type="ECO:0000256" key="1">
    <source>
        <dbReference type="SAM" id="Phobius"/>
    </source>
</evidence>
<name>A0AAW2GMH7_9HYME</name>
<evidence type="ECO:0000313" key="3">
    <source>
        <dbReference type="Proteomes" id="UP001430953"/>
    </source>
</evidence>
<accession>A0AAW2GMH7</accession>
<dbReference type="AlphaFoldDB" id="A0AAW2GMH7"/>
<comment type="caution">
    <text evidence="2">The sequence shown here is derived from an EMBL/GenBank/DDBJ whole genome shotgun (WGS) entry which is preliminary data.</text>
</comment>
<evidence type="ECO:0000313" key="2">
    <source>
        <dbReference type="EMBL" id="KAL0128299.1"/>
    </source>
</evidence>
<proteinExistence type="predicted"/>
<keyword evidence="3" id="KW-1185">Reference proteome</keyword>
<dbReference type="Proteomes" id="UP001430953">
    <property type="component" value="Unassembled WGS sequence"/>
</dbReference>
<feature type="transmembrane region" description="Helical" evidence="1">
    <location>
        <begin position="12"/>
        <end position="29"/>
    </location>
</feature>
<keyword evidence="1" id="KW-0472">Membrane</keyword>
<reference evidence="2 3" key="1">
    <citation type="submission" date="2023-03" db="EMBL/GenBank/DDBJ databases">
        <title>High recombination rates correlate with genetic variation in Cardiocondyla obscurior ants.</title>
        <authorList>
            <person name="Errbii M."/>
        </authorList>
    </citation>
    <scope>NUCLEOTIDE SEQUENCE [LARGE SCALE GENOMIC DNA]</scope>
    <source>
        <strain evidence="2">Alpha-2009</strain>
        <tissue evidence="2">Whole body</tissue>
    </source>
</reference>
<keyword evidence="1" id="KW-1133">Transmembrane helix</keyword>
<sequence length="112" mass="13213">MTFNYKYLSKVRPLSISFFLFFFFLYFIIKNIKYSELISNNLNFGNLARKKILGARRHRILFVRSLGSFAFKLSAARCVIVTKTPRESRRLADIANHFVREDPCILLSILRE</sequence>